<feature type="chain" id="PRO_5047020947" evidence="1">
    <location>
        <begin position="20"/>
        <end position="239"/>
    </location>
</feature>
<evidence type="ECO:0000313" key="2">
    <source>
        <dbReference type="EMBL" id="MDN5214880.1"/>
    </source>
</evidence>
<accession>A0ABT8LDP1</accession>
<keyword evidence="3" id="KW-1185">Reference proteome</keyword>
<name>A0ABT8LDP1_9BACT</name>
<reference evidence="2" key="1">
    <citation type="submission" date="2023-06" db="EMBL/GenBank/DDBJ databases">
        <title>Genomic of Agaribacillus aureum.</title>
        <authorList>
            <person name="Wang G."/>
        </authorList>
    </citation>
    <scope>NUCLEOTIDE SEQUENCE</scope>
    <source>
        <strain evidence="2">BMA12</strain>
    </source>
</reference>
<feature type="signal peptide" evidence="1">
    <location>
        <begin position="1"/>
        <end position="19"/>
    </location>
</feature>
<keyword evidence="1" id="KW-0732">Signal</keyword>
<dbReference type="RefSeq" id="WP_346760218.1">
    <property type="nucleotide sequence ID" value="NZ_JAUJEB010000005.1"/>
</dbReference>
<gene>
    <name evidence="2" type="ORF">QQ020_22560</name>
</gene>
<evidence type="ECO:0000256" key="1">
    <source>
        <dbReference type="SAM" id="SignalP"/>
    </source>
</evidence>
<dbReference type="Proteomes" id="UP001172083">
    <property type="component" value="Unassembled WGS sequence"/>
</dbReference>
<proteinExistence type="predicted"/>
<organism evidence="2 3">
    <name type="scientific">Agaribacillus aureus</name>
    <dbReference type="NCBI Taxonomy" id="3051825"/>
    <lineage>
        <taxon>Bacteria</taxon>
        <taxon>Pseudomonadati</taxon>
        <taxon>Bacteroidota</taxon>
        <taxon>Cytophagia</taxon>
        <taxon>Cytophagales</taxon>
        <taxon>Splendidivirgaceae</taxon>
        <taxon>Agaribacillus</taxon>
    </lineage>
</organism>
<sequence>MKKLIIPILGLLLAGTAFGQSFQSEIAGALNLHEMAKTPAEQLKGLESMEALTKKYPKEWLPNFWAAYQCTQMNMLKGKENYPAHLDPAELLDRSEKYLGTARALAKAEVTDHLNSDFHALQSLIYDFRQGSARDKDSATKLKALSDKERKKALALSPDSPVMKVFVATEIGRKTEATYAELVAAIQLMKQAKETFDRQPVRAMTTSFNQEWIPFWLPWLDGKLKKIIVGDDKTAATEN</sequence>
<protein>
    <submittedName>
        <fullName evidence="2">Uncharacterized protein</fullName>
    </submittedName>
</protein>
<comment type="caution">
    <text evidence="2">The sequence shown here is derived from an EMBL/GenBank/DDBJ whole genome shotgun (WGS) entry which is preliminary data.</text>
</comment>
<dbReference type="EMBL" id="JAUJEB010000005">
    <property type="protein sequence ID" value="MDN5214880.1"/>
    <property type="molecule type" value="Genomic_DNA"/>
</dbReference>
<evidence type="ECO:0000313" key="3">
    <source>
        <dbReference type="Proteomes" id="UP001172083"/>
    </source>
</evidence>